<evidence type="ECO:0000256" key="4">
    <source>
        <dbReference type="ARBA" id="ARBA00022989"/>
    </source>
</evidence>
<evidence type="ECO:0000256" key="2">
    <source>
        <dbReference type="ARBA" id="ARBA00009399"/>
    </source>
</evidence>
<dbReference type="Pfam" id="PF04138">
    <property type="entry name" value="GtrA_DPMS_TM"/>
    <property type="match status" value="1"/>
</dbReference>
<keyword evidence="4 6" id="KW-1133">Transmembrane helix</keyword>
<dbReference type="InterPro" id="IPR051401">
    <property type="entry name" value="GtrA_CellWall_Glycosyl"/>
</dbReference>
<feature type="transmembrane region" description="Helical" evidence="6">
    <location>
        <begin position="49"/>
        <end position="69"/>
    </location>
</feature>
<dbReference type="PANTHER" id="PTHR38459:SF1">
    <property type="entry name" value="PROPHAGE BACTOPRENOL-LINKED GLUCOSE TRANSLOCASE HOMOLOG"/>
    <property type="match status" value="1"/>
</dbReference>
<evidence type="ECO:0000256" key="3">
    <source>
        <dbReference type="ARBA" id="ARBA00022692"/>
    </source>
</evidence>
<comment type="similarity">
    <text evidence="2">Belongs to the GtrA family.</text>
</comment>
<keyword evidence="5 6" id="KW-0472">Membrane</keyword>
<reference evidence="9" key="1">
    <citation type="journal article" date="2019" name="Int. J. Syst. Evol. Microbiol.">
        <title>The Global Catalogue of Microorganisms (GCM) 10K type strain sequencing project: providing services to taxonomists for standard genome sequencing and annotation.</title>
        <authorList>
            <consortium name="The Broad Institute Genomics Platform"/>
            <consortium name="The Broad Institute Genome Sequencing Center for Infectious Disease"/>
            <person name="Wu L."/>
            <person name="Ma J."/>
        </authorList>
    </citation>
    <scope>NUCLEOTIDE SEQUENCE [LARGE SCALE GENOMIC DNA]</scope>
    <source>
        <strain evidence="9">CGMCC 1.16275</strain>
    </source>
</reference>
<evidence type="ECO:0000313" key="9">
    <source>
        <dbReference type="Proteomes" id="UP001597115"/>
    </source>
</evidence>
<evidence type="ECO:0000256" key="1">
    <source>
        <dbReference type="ARBA" id="ARBA00004141"/>
    </source>
</evidence>
<evidence type="ECO:0000259" key="7">
    <source>
        <dbReference type="Pfam" id="PF04138"/>
    </source>
</evidence>
<dbReference type="InterPro" id="IPR007267">
    <property type="entry name" value="GtrA_DPMS_TM"/>
</dbReference>
<feature type="transmembrane region" description="Helical" evidence="6">
    <location>
        <begin position="115"/>
        <end position="133"/>
    </location>
</feature>
<dbReference type="RefSeq" id="WP_380890582.1">
    <property type="nucleotide sequence ID" value="NZ_JBHUDY010000002.1"/>
</dbReference>
<feature type="domain" description="GtrA/DPMS transmembrane" evidence="7">
    <location>
        <begin position="18"/>
        <end position="135"/>
    </location>
</feature>
<feature type="transmembrane region" description="Helical" evidence="6">
    <location>
        <begin position="81"/>
        <end position="103"/>
    </location>
</feature>
<protein>
    <submittedName>
        <fullName evidence="8">GtrA family protein</fullName>
    </submittedName>
</protein>
<dbReference type="EMBL" id="JBHUDY010000002">
    <property type="protein sequence ID" value="MFD1612967.1"/>
    <property type="molecule type" value="Genomic_DNA"/>
</dbReference>
<proteinExistence type="inferred from homology"/>
<comment type="caution">
    <text evidence="8">The sequence shown here is derived from an EMBL/GenBank/DDBJ whole genome shotgun (WGS) entry which is preliminary data.</text>
</comment>
<feature type="transmembrane region" description="Helical" evidence="6">
    <location>
        <begin position="16"/>
        <end position="37"/>
    </location>
</feature>
<sequence length="136" mass="15108">MLSRMEPAARDAFAQLVRYAIIGALITAGGQAIYYYGVEWFGLDPNVSIAVAFVAGVIVGYFAHGWISFAGHGARDDHARMGMRFIVVNLFGFALNSFFVWLLVKALGGPTWWPIVPNIVVTPFATFLMHRYWTFG</sequence>
<name>A0ABW4I6T5_9SPHN</name>
<comment type="subcellular location">
    <subcellularLocation>
        <location evidence="1">Membrane</location>
        <topology evidence="1">Multi-pass membrane protein</topology>
    </subcellularLocation>
</comment>
<dbReference type="PANTHER" id="PTHR38459">
    <property type="entry name" value="PROPHAGE BACTOPRENOL-LINKED GLUCOSE TRANSLOCASE HOMOLOG"/>
    <property type="match status" value="1"/>
</dbReference>
<dbReference type="Proteomes" id="UP001597115">
    <property type="component" value="Unassembled WGS sequence"/>
</dbReference>
<evidence type="ECO:0000256" key="6">
    <source>
        <dbReference type="SAM" id="Phobius"/>
    </source>
</evidence>
<evidence type="ECO:0000313" key="8">
    <source>
        <dbReference type="EMBL" id="MFD1612967.1"/>
    </source>
</evidence>
<keyword evidence="9" id="KW-1185">Reference proteome</keyword>
<organism evidence="8 9">
    <name type="scientific">Sphingomonas tabacisoli</name>
    <dbReference type="NCBI Taxonomy" id="2249466"/>
    <lineage>
        <taxon>Bacteria</taxon>
        <taxon>Pseudomonadati</taxon>
        <taxon>Pseudomonadota</taxon>
        <taxon>Alphaproteobacteria</taxon>
        <taxon>Sphingomonadales</taxon>
        <taxon>Sphingomonadaceae</taxon>
        <taxon>Sphingomonas</taxon>
    </lineage>
</organism>
<gene>
    <name evidence="8" type="ORF">ACFSCW_14270</name>
</gene>
<accession>A0ABW4I6T5</accession>
<keyword evidence="3 6" id="KW-0812">Transmembrane</keyword>
<evidence type="ECO:0000256" key="5">
    <source>
        <dbReference type="ARBA" id="ARBA00023136"/>
    </source>
</evidence>